<evidence type="ECO:0000256" key="4">
    <source>
        <dbReference type="ARBA" id="ARBA00022490"/>
    </source>
</evidence>
<feature type="domain" description="DALR anticodon binding" evidence="12">
    <location>
        <begin position="580"/>
        <end position="679"/>
    </location>
</feature>
<evidence type="ECO:0000256" key="2">
    <source>
        <dbReference type="ARBA" id="ARBA00008226"/>
    </source>
</evidence>
<proteinExistence type="inferred from homology"/>
<dbReference type="InterPro" id="IPR015944">
    <property type="entry name" value="Gly-tRNA-synth_bsu"/>
</dbReference>
<comment type="subunit">
    <text evidence="3 11">Tetramer of two alpha and two beta subunits.</text>
</comment>
<evidence type="ECO:0000256" key="5">
    <source>
        <dbReference type="ARBA" id="ARBA00022598"/>
    </source>
</evidence>
<sequence length="690" mass="75850">MVNDFIFELGCEELPSGSVWPLADEFANQLLAALDKAQLSYGQVKRFATPRRIALIIQGLQAEQQSQLIVRRGPAVAAAYDKEGKPAPALLGFAKSCGVGLEQLSRIATDKGDWIIYESMSDGKKTIELLPGLVSQALAALPIAKPMRWGDGDDEFARPVHWAVMLYGDEVVDHQLLGIKTGRHSRGHRFHHPQPIEIASAQSYEEQMNQGFVLADFALRKQVIKEQIEKLAASRHATVVMPEDLLDEVTSIVEWPQALIANFEDEFLEVPAESLIASMQSHQKCFALKDQQGKLLPHFITVSNIASTNPQQVILGNEKVMRARLSDAAFFFRQDKKQPLSSHIAATEKVVFQAKLGSLQDKALRVKLMMNYLSSALNLSVEQAERAAELSKCDLLTGMVGEFPELQGLMGYYYAVHDGENPAVAQALNEQYMPRFAADALPESPLGMALSLADRIDTLVGIFAIGQKPSGAKDPFKLRRHALAVVRLLIAIPAPLSLNTLLEQAVVHYGNAISIEPSLIPELKTFILERLQSYYQAQGLAGDLVHAVCARQDDWLHDLDKRLHALQSFINLPEAASLSAACKRVNNLLNHVGDNTLTAVNEAILEEGAEQSLFGQINQVTHAVEPLYVSAEYGALLKLLASVKDPIDAFFDKVMVMVDDEAIKANRLALLASLQRLLQGVADISLLQLT</sequence>
<comment type="similarity">
    <text evidence="2 11">Belongs to the class-II aminoacyl-tRNA synthetase family.</text>
</comment>
<keyword evidence="9 11" id="KW-0030">Aminoacyl-tRNA synthetase</keyword>
<dbReference type="GO" id="GO:0004820">
    <property type="term" value="F:glycine-tRNA ligase activity"/>
    <property type="evidence" value="ECO:0007669"/>
    <property type="project" value="UniProtKB-EC"/>
</dbReference>
<dbReference type="PANTHER" id="PTHR30075">
    <property type="entry name" value="GLYCYL-TRNA SYNTHETASE"/>
    <property type="match status" value="1"/>
</dbReference>
<comment type="caution">
    <text evidence="13">The sequence shown here is derived from an EMBL/GenBank/DDBJ whole genome shotgun (WGS) entry which is preliminary data.</text>
</comment>
<evidence type="ECO:0000313" key="14">
    <source>
        <dbReference type="Proteomes" id="UP001615550"/>
    </source>
</evidence>
<evidence type="ECO:0000256" key="10">
    <source>
        <dbReference type="ARBA" id="ARBA00047937"/>
    </source>
</evidence>
<dbReference type="PRINTS" id="PR01045">
    <property type="entry name" value="TRNASYNTHGB"/>
</dbReference>
<evidence type="ECO:0000256" key="11">
    <source>
        <dbReference type="HAMAP-Rule" id="MF_00255"/>
    </source>
</evidence>
<keyword evidence="7 11" id="KW-0067">ATP-binding</keyword>
<evidence type="ECO:0000256" key="9">
    <source>
        <dbReference type="ARBA" id="ARBA00023146"/>
    </source>
</evidence>
<dbReference type="NCBIfam" id="TIGR00211">
    <property type="entry name" value="glyS"/>
    <property type="match status" value="1"/>
</dbReference>
<evidence type="ECO:0000256" key="7">
    <source>
        <dbReference type="ARBA" id="ARBA00022840"/>
    </source>
</evidence>
<dbReference type="InterPro" id="IPR008909">
    <property type="entry name" value="DALR_anticod-bd"/>
</dbReference>
<evidence type="ECO:0000313" key="13">
    <source>
        <dbReference type="EMBL" id="MFJ1267236.1"/>
    </source>
</evidence>
<keyword evidence="8 11" id="KW-0648">Protein biosynthesis</keyword>
<dbReference type="RefSeq" id="WP_400185811.1">
    <property type="nucleotide sequence ID" value="NZ_JBGORX010000001.1"/>
</dbReference>
<reference evidence="13 14" key="1">
    <citation type="submission" date="2024-08" db="EMBL/GenBank/DDBJ databases">
        <title>Draft Genome Sequence of Legionella lytica strain DSB2004, Isolated From a Fire Sprinkler System.</title>
        <authorList>
            <person name="Everhart A.D."/>
            <person name="Kidane D.T."/>
            <person name="Farone A.L."/>
            <person name="Farone M.B."/>
        </authorList>
    </citation>
    <scope>NUCLEOTIDE SEQUENCE [LARGE SCALE GENOMIC DNA]</scope>
    <source>
        <strain evidence="13 14">DSB2004</strain>
    </source>
</reference>
<protein>
    <recommendedName>
        <fullName evidence="11">Glycine--tRNA ligase beta subunit</fullName>
        <ecNumber evidence="11">6.1.1.14</ecNumber>
    </recommendedName>
    <alternativeName>
        <fullName evidence="11">Glycyl-tRNA synthetase beta subunit</fullName>
        <shortName evidence="11">GlyRS</shortName>
    </alternativeName>
</protein>
<organism evidence="13 14">
    <name type="scientific">Legionella lytica</name>
    <dbReference type="NCBI Taxonomy" id="96232"/>
    <lineage>
        <taxon>Bacteria</taxon>
        <taxon>Pseudomonadati</taxon>
        <taxon>Pseudomonadota</taxon>
        <taxon>Gammaproteobacteria</taxon>
        <taxon>Legionellales</taxon>
        <taxon>Legionellaceae</taxon>
        <taxon>Legionella</taxon>
    </lineage>
</organism>
<dbReference type="EC" id="6.1.1.14" evidence="11"/>
<dbReference type="EMBL" id="JBGORX010000001">
    <property type="protein sequence ID" value="MFJ1267236.1"/>
    <property type="molecule type" value="Genomic_DNA"/>
</dbReference>
<dbReference type="HAMAP" id="MF_00255">
    <property type="entry name" value="Gly_tRNA_synth_beta"/>
    <property type="match status" value="1"/>
</dbReference>
<keyword evidence="6 11" id="KW-0547">Nucleotide-binding</keyword>
<dbReference type="Pfam" id="PF02092">
    <property type="entry name" value="tRNA_synt_2f"/>
    <property type="match status" value="1"/>
</dbReference>
<name>A0ABW8D5U3_9GAMM</name>
<evidence type="ECO:0000256" key="3">
    <source>
        <dbReference type="ARBA" id="ARBA00011209"/>
    </source>
</evidence>
<gene>
    <name evidence="11 13" type="primary">glyS</name>
    <name evidence="13" type="ORF">ACD661_01555</name>
</gene>
<dbReference type="Gene3D" id="1.10.730.10">
    <property type="entry name" value="Isoleucyl-tRNA Synthetase, Domain 1"/>
    <property type="match status" value="1"/>
</dbReference>
<dbReference type="PANTHER" id="PTHR30075:SF2">
    <property type="entry name" value="GLYCINE--TRNA LIGASE, CHLOROPLASTIC_MITOCHONDRIAL 2"/>
    <property type="match status" value="1"/>
</dbReference>
<evidence type="ECO:0000256" key="8">
    <source>
        <dbReference type="ARBA" id="ARBA00022917"/>
    </source>
</evidence>
<keyword evidence="5 11" id="KW-0436">Ligase</keyword>
<evidence type="ECO:0000259" key="12">
    <source>
        <dbReference type="Pfam" id="PF05746"/>
    </source>
</evidence>
<accession>A0ABW8D5U3</accession>
<comment type="subcellular location">
    <subcellularLocation>
        <location evidence="1 11">Cytoplasm</location>
    </subcellularLocation>
</comment>
<dbReference type="PROSITE" id="PS50861">
    <property type="entry name" value="AA_TRNA_LIGASE_II_GLYAB"/>
    <property type="match status" value="1"/>
</dbReference>
<keyword evidence="14" id="KW-1185">Reference proteome</keyword>
<keyword evidence="4 11" id="KW-0963">Cytoplasm</keyword>
<dbReference type="Proteomes" id="UP001615550">
    <property type="component" value="Unassembled WGS sequence"/>
</dbReference>
<comment type="catalytic activity">
    <reaction evidence="10 11">
        <text>tRNA(Gly) + glycine + ATP = glycyl-tRNA(Gly) + AMP + diphosphate</text>
        <dbReference type="Rhea" id="RHEA:16013"/>
        <dbReference type="Rhea" id="RHEA-COMP:9664"/>
        <dbReference type="Rhea" id="RHEA-COMP:9683"/>
        <dbReference type="ChEBI" id="CHEBI:30616"/>
        <dbReference type="ChEBI" id="CHEBI:33019"/>
        <dbReference type="ChEBI" id="CHEBI:57305"/>
        <dbReference type="ChEBI" id="CHEBI:78442"/>
        <dbReference type="ChEBI" id="CHEBI:78522"/>
        <dbReference type="ChEBI" id="CHEBI:456215"/>
        <dbReference type="EC" id="6.1.1.14"/>
    </reaction>
</comment>
<dbReference type="InterPro" id="IPR006194">
    <property type="entry name" value="Gly-tRNA-synth_heterodimer"/>
</dbReference>
<evidence type="ECO:0000256" key="6">
    <source>
        <dbReference type="ARBA" id="ARBA00022741"/>
    </source>
</evidence>
<dbReference type="SUPFAM" id="SSF109604">
    <property type="entry name" value="HD-domain/PDEase-like"/>
    <property type="match status" value="1"/>
</dbReference>
<dbReference type="Pfam" id="PF05746">
    <property type="entry name" value="DALR_1"/>
    <property type="match status" value="1"/>
</dbReference>
<evidence type="ECO:0000256" key="1">
    <source>
        <dbReference type="ARBA" id="ARBA00004496"/>
    </source>
</evidence>